<name>A0AAD3TKX3_NEPGR</name>
<evidence type="ECO:0000313" key="2">
    <source>
        <dbReference type="Proteomes" id="UP001279734"/>
    </source>
</evidence>
<accession>A0AAD3TKX3</accession>
<reference evidence="1" key="1">
    <citation type="submission" date="2023-05" db="EMBL/GenBank/DDBJ databases">
        <title>Nepenthes gracilis genome sequencing.</title>
        <authorList>
            <person name="Fukushima K."/>
        </authorList>
    </citation>
    <scope>NUCLEOTIDE SEQUENCE</scope>
    <source>
        <strain evidence="1">SING2019-196</strain>
    </source>
</reference>
<protein>
    <submittedName>
        <fullName evidence="1">Uncharacterized protein</fullName>
    </submittedName>
</protein>
<evidence type="ECO:0000313" key="1">
    <source>
        <dbReference type="EMBL" id="GMH31758.1"/>
    </source>
</evidence>
<dbReference type="AlphaFoldDB" id="A0AAD3TKX3"/>
<organism evidence="1 2">
    <name type="scientific">Nepenthes gracilis</name>
    <name type="common">Slender pitcher plant</name>
    <dbReference type="NCBI Taxonomy" id="150966"/>
    <lineage>
        <taxon>Eukaryota</taxon>
        <taxon>Viridiplantae</taxon>
        <taxon>Streptophyta</taxon>
        <taxon>Embryophyta</taxon>
        <taxon>Tracheophyta</taxon>
        <taxon>Spermatophyta</taxon>
        <taxon>Magnoliopsida</taxon>
        <taxon>eudicotyledons</taxon>
        <taxon>Gunneridae</taxon>
        <taxon>Pentapetalae</taxon>
        <taxon>Caryophyllales</taxon>
        <taxon>Nepenthaceae</taxon>
        <taxon>Nepenthes</taxon>
    </lineage>
</organism>
<keyword evidence="2" id="KW-1185">Reference proteome</keyword>
<dbReference type="EMBL" id="BSYO01000041">
    <property type="protein sequence ID" value="GMH31758.1"/>
    <property type="molecule type" value="Genomic_DNA"/>
</dbReference>
<proteinExistence type="predicted"/>
<comment type="caution">
    <text evidence="1">The sequence shown here is derived from an EMBL/GenBank/DDBJ whole genome shotgun (WGS) entry which is preliminary data.</text>
</comment>
<gene>
    <name evidence="1" type="ORF">Nepgr_033602</name>
</gene>
<dbReference type="Proteomes" id="UP001279734">
    <property type="component" value="Unassembled WGS sequence"/>
</dbReference>
<sequence length="88" mass="9791">MAFPVGCYGRYGFPEWIGRYGGLDFALALQSGWTIGRQIWRAWFSLNGSGGSHVAGFLYCWGANNQLVVALLLKCGMWLLPLGFPDWT</sequence>